<sequence length="147" mass="15938">MSYSYFAELPRLEDIEPSAHTNVLVAHSRVDQSRIRAAVDTVFDAHPALGTMFEPRVDTWTSRPGGGWGWAVEPPGAAVAEVVARHRSSFDMCTGRLFAASLLPGAPERLVLTASQLCIDGPGWQSVVDELVRECDGDVLRSETSNA</sequence>
<accession>A0A1B4Y0A1</accession>
<dbReference type="Gene3D" id="3.30.559.10">
    <property type="entry name" value="Chloramphenicol acetyltransferase-like domain"/>
    <property type="match status" value="1"/>
</dbReference>
<dbReference type="InterPro" id="IPR023213">
    <property type="entry name" value="CAT-like_dom_sf"/>
</dbReference>
<evidence type="ECO:0000313" key="1">
    <source>
        <dbReference type="EMBL" id="BAV40483.1"/>
    </source>
</evidence>
<proteinExistence type="predicted"/>
<evidence type="ECO:0008006" key="3">
    <source>
        <dbReference type="Google" id="ProtNLM"/>
    </source>
</evidence>
<evidence type="ECO:0000313" key="2">
    <source>
        <dbReference type="Proteomes" id="UP000218067"/>
    </source>
</evidence>
<dbReference type="Proteomes" id="UP000218067">
    <property type="component" value="Chromosome"/>
</dbReference>
<dbReference type="SUPFAM" id="SSF52777">
    <property type="entry name" value="CoA-dependent acyltransferases"/>
    <property type="match status" value="1"/>
</dbReference>
<reference evidence="1 2" key="1">
    <citation type="submission" date="2016-08" db="EMBL/GenBank/DDBJ databases">
        <title>Complete genome sequence of Mycobacterium shinshuense, a subspecies of M. ulcerans.</title>
        <authorList>
            <person name="Yoshida M."/>
            <person name="Ogura Y."/>
            <person name="Hayashi T."/>
            <person name="Hoshino Y."/>
        </authorList>
    </citation>
    <scope>NUCLEOTIDE SEQUENCE [LARGE SCALE GENOMIC DNA]</scope>
    <source>
        <strain evidence="2">ATCC 33728</strain>
    </source>
</reference>
<gene>
    <name evidence="1" type="ORF">SHTP_1196</name>
</gene>
<organism evidence="1 2">
    <name type="scientific">Mycobacterium ulcerans subsp. shinshuense</name>
    <dbReference type="NCBI Taxonomy" id="1124626"/>
    <lineage>
        <taxon>Bacteria</taxon>
        <taxon>Bacillati</taxon>
        <taxon>Actinomycetota</taxon>
        <taxon>Actinomycetes</taxon>
        <taxon>Mycobacteriales</taxon>
        <taxon>Mycobacteriaceae</taxon>
        <taxon>Mycobacterium</taxon>
        <taxon>Mycobacterium ulcerans group</taxon>
    </lineage>
</organism>
<name>A0A1B4Y0A1_MYCUL</name>
<dbReference type="EMBL" id="AP017624">
    <property type="protein sequence ID" value="BAV40483.1"/>
    <property type="molecule type" value="Genomic_DNA"/>
</dbReference>
<dbReference type="RefSeq" id="WP_015354785.1">
    <property type="nucleotide sequence ID" value="NZ_AP017624.1"/>
</dbReference>
<dbReference type="GeneID" id="93435840"/>
<dbReference type="AlphaFoldDB" id="A0A1B4Y0A1"/>
<protein>
    <recommendedName>
        <fullName evidence="3">Is6110, transposase</fullName>
    </recommendedName>
</protein>